<reference evidence="2 3" key="1">
    <citation type="journal article" date="2019" name="Nat. Ecol. Evol.">
        <title>Megaphylogeny resolves global patterns of mushroom evolution.</title>
        <authorList>
            <person name="Varga T."/>
            <person name="Krizsan K."/>
            <person name="Foldi C."/>
            <person name="Dima B."/>
            <person name="Sanchez-Garcia M."/>
            <person name="Sanchez-Ramirez S."/>
            <person name="Szollosi G.J."/>
            <person name="Szarkandi J.G."/>
            <person name="Papp V."/>
            <person name="Albert L."/>
            <person name="Andreopoulos W."/>
            <person name="Angelini C."/>
            <person name="Antonin V."/>
            <person name="Barry K.W."/>
            <person name="Bougher N.L."/>
            <person name="Buchanan P."/>
            <person name="Buyck B."/>
            <person name="Bense V."/>
            <person name="Catcheside P."/>
            <person name="Chovatia M."/>
            <person name="Cooper J."/>
            <person name="Damon W."/>
            <person name="Desjardin D."/>
            <person name="Finy P."/>
            <person name="Geml J."/>
            <person name="Haridas S."/>
            <person name="Hughes K."/>
            <person name="Justo A."/>
            <person name="Karasinski D."/>
            <person name="Kautmanova I."/>
            <person name="Kiss B."/>
            <person name="Kocsube S."/>
            <person name="Kotiranta H."/>
            <person name="LaButti K.M."/>
            <person name="Lechner B.E."/>
            <person name="Liimatainen K."/>
            <person name="Lipzen A."/>
            <person name="Lukacs Z."/>
            <person name="Mihaltcheva S."/>
            <person name="Morgado L.N."/>
            <person name="Niskanen T."/>
            <person name="Noordeloos M.E."/>
            <person name="Ohm R.A."/>
            <person name="Ortiz-Santana B."/>
            <person name="Ovrebo C."/>
            <person name="Racz N."/>
            <person name="Riley R."/>
            <person name="Savchenko A."/>
            <person name="Shiryaev A."/>
            <person name="Soop K."/>
            <person name="Spirin V."/>
            <person name="Szebenyi C."/>
            <person name="Tomsovsky M."/>
            <person name="Tulloss R.E."/>
            <person name="Uehling J."/>
            <person name="Grigoriev I.V."/>
            <person name="Vagvolgyi C."/>
            <person name="Papp T."/>
            <person name="Martin F.M."/>
            <person name="Miettinen O."/>
            <person name="Hibbett D.S."/>
            <person name="Nagy L.G."/>
        </authorList>
    </citation>
    <scope>NUCLEOTIDE SEQUENCE [LARGE SCALE GENOMIC DNA]</scope>
    <source>
        <strain evidence="2 3">CBS 309.79</strain>
    </source>
</reference>
<gene>
    <name evidence="2" type="ORF">BDV98DRAFT_575811</name>
</gene>
<sequence>MPHNAFPSASSPWRQSPEDVTAHMHKFLDARRFAVVGASPDPAKWGNKTLNVLLVLGKSVTPVNPKHREILGVDCVPSIQHLPDPSNTSIAIVTKPHVTLEILQEAKRTNVCFIWIQPGAQDASVIQAVFDLNLEDRCVFELKERTMAAADVAHSPTGNPVQVPVLNGIKVPSPKKRRG</sequence>
<proteinExistence type="predicted"/>
<dbReference type="Gene3D" id="3.40.50.720">
    <property type="entry name" value="NAD(P)-binding Rossmann-like Domain"/>
    <property type="match status" value="1"/>
</dbReference>
<dbReference type="Proteomes" id="UP000305067">
    <property type="component" value="Unassembled WGS sequence"/>
</dbReference>
<dbReference type="PANTHER" id="PTHR33303:SF2">
    <property type="entry name" value="COA-BINDING DOMAIN-CONTAINING PROTEIN"/>
    <property type="match status" value="1"/>
</dbReference>
<dbReference type="PANTHER" id="PTHR33303">
    <property type="entry name" value="CYTOPLASMIC PROTEIN-RELATED"/>
    <property type="match status" value="1"/>
</dbReference>
<evidence type="ECO:0000313" key="2">
    <source>
        <dbReference type="EMBL" id="TFK96631.1"/>
    </source>
</evidence>
<name>A0A5C3Q4B3_9AGAR</name>
<accession>A0A5C3Q4B3</accession>
<organism evidence="2 3">
    <name type="scientific">Pterulicium gracile</name>
    <dbReference type="NCBI Taxonomy" id="1884261"/>
    <lineage>
        <taxon>Eukaryota</taxon>
        <taxon>Fungi</taxon>
        <taxon>Dikarya</taxon>
        <taxon>Basidiomycota</taxon>
        <taxon>Agaricomycotina</taxon>
        <taxon>Agaricomycetes</taxon>
        <taxon>Agaricomycetidae</taxon>
        <taxon>Agaricales</taxon>
        <taxon>Pleurotineae</taxon>
        <taxon>Pterulaceae</taxon>
        <taxon>Pterulicium</taxon>
    </lineage>
</organism>
<dbReference type="AlphaFoldDB" id="A0A5C3Q4B3"/>
<dbReference type="InterPro" id="IPR003781">
    <property type="entry name" value="CoA-bd"/>
</dbReference>
<dbReference type="InterPro" id="IPR036291">
    <property type="entry name" value="NAD(P)-bd_dom_sf"/>
</dbReference>
<dbReference type="EMBL" id="ML178857">
    <property type="protein sequence ID" value="TFK96631.1"/>
    <property type="molecule type" value="Genomic_DNA"/>
</dbReference>
<dbReference type="SMART" id="SM00881">
    <property type="entry name" value="CoA_binding"/>
    <property type="match status" value="1"/>
</dbReference>
<dbReference type="OrthoDB" id="5138418at2759"/>
<feature type="domain" description="CoA-binding" evidence="1">
    <location>
        <begin position="27"/>
        <end position="120"/>
    </location>
</feature>
<evidence type="ECO:0000313" key="3">
    <source>
        <dbReference type="Proteomes" id="UP000305067"/>
    </source>
</evidence>
<protein>
    <submittedName>
        <fullName evidence="2">CoA binding domain-containing protein</fullName>
    </submittedName>
</protein>
<dbReference type="SUPFAM" id="SSF51735">
    <property type="entry name" value="NAD(P)-binding Rossmann-fold domains"/>
    <property type="match status" value="1"/>
</dbReference>
<keyword evidence="3" id="KW-1185">Reference proteome</keyword>
<dbReference type="STRING" id="1884261.A0A5C3Q4B3"/>
<dbReference type="Pfam" id="PF13380">
    <property type="entry name" value="CoA_binding_2"/>
    <property type="match status" value="1"/>
</dbReference>
<evidence type="ECO:0000259" key="1">
    <source>
        <dbReference type="SMART" id="SM00881"/>
    </source>
</evidence>